<dbReference type="RefSeq" id="WP_006627179.1">
    <property type="nucleotide sequence ID" value="NZ_ADFR01000008.1"/>
</dbReference>
<accession>D2MP58</accession>
<dbReference type="AlphaFoldDB" id="D2MP58"/>
<gene>
    <name evidence="1" type="ORF">HMPREF9013_0283</name>
</gene>
<reference evidence="2" key="1">
    <citation type="submission" date="2009-12" db="EMBL/GenBank/DDBJ databases">
        <title>Sequence of Clostridiales genomosp. BVAB3 str. UPII9-5.</title>
        <authorList>
            <person name="Madupu R."/>
            <person name="Durkin A.S."/>
            <person name="Torralba M."/>
            <person name="Methe B."/>
            <person name="Sutton G.G."/>
            <person name="Strausberg R.L."/>
            <person name="Nelson K.E."/>
        </authorList>
    </citation>
    <scope>NUCLEOTIDE SEQUENCE [LARGE SCALE GENOMIC DNA]</scope>
    <source>
        <strain evidence="2">W1219</strain>
    </source>
</reference>
<comment type="caution">
    <text evidence="1">The sequence shown here is derived from an EMBL/GenBank/DDBJ whole genome shotgun (WGS) entry which is preliminary data.</text>
</comment>
<dbReference type="Proteomes" id="UP000005017">
    <property type="component" value="Unassembled WGS sequence"/>
</dbReference>
<dbReference type="EMBL" id="ADFR01000008">
    <property type="protein sequence ID" value="EFC05678.1"/>
    <property type="molecule type" value="Genomic_DNA"/>
</dbReference>
<proteinExistence type="predicted"/>
<protein>
    <submittedName>
        <fullName evidence="1">Uncharacterized protein</fullName>
    </submittedName>
</protein>
<dbReference type="OrthoDB" id="3186059at2"/>
<sequence length="262" mass="29729">MKRVFENAAFNCDSQGKYRLQVDSEGVTYASADGKKSVDIKFTEVGSILPLTYCNSNQHYLVTFRDLDWKNMEEIDTDVSVRPERTIQGNNIVETKSILIAFAENKLTEAFPNNLDSLDLEVAFSLKEKKIRLKEGALIGAKHQVKLSDIRRVQCASNGTLSYLLVYTKEKGGFWDMPDMKVPVNELTLPILEAVMAKNTGRGIDFSKGNGFDQKTSEYILERYMNSTFFMNKDGSVSDDWHKVAFEHIAFYQADLLMPEES</sequence>
<name>D2MP58_9FIRM</name>
<evidence type="ECO:0000313" key="2">
    <source>
        <dbReference type="Proteomes" id="UP000005017"/>
    </source>
</evidence>
<dbReference type="STRING" id="679192.HMPREF9013_0283"/>
<evidence type="ECO:0000313" key="1">
    <source>
        <dbReference type="EMBL" id="EFC05678.1"/>
    </source>
</evidence>
<keyword evidence="2" id="KW-1185">Reference proteome</keyword>
<dbReference type="eggNOG" id="ENOG502Z9TG">
    <property type="taxonomic scope" value="Bacteria"/>
</dbReference>
<organism evidence="1 2">
    <name type="scientific">Bulleidia extructa W1219</name>
    <dbReference type="NCBI Taxonomy" id="679192"/>
    <lineage>
        <taxon>Bacteria</taxon>
        <taxon>Bacillati</taxon>
        <taxon>Bacillota</taxon>
        <taxon>Erysipelotrichia</taxon>
        <taxon>Erysipelotrichales</taxon>
        <taxon>Erysipelotrichaceae</taxon>
        <taxon>Bulleidia</taxon>
    </lineage>
</organism>